<evidence type="ECO:0000313" key="1">
    <source>
        <dbReference type="EMBL" id="OIT35030.1"/>
    </source>
</evidence>
<gene>
    <name evidence="1" type="ORF">A4A49_05885</name>
</gene>
<organism evidence="1 2">
    <name type="scientific">Nicotiana attenuata</name>
    <name type="common">Coyote tobacco</name>
    <dbReference type="NCBI Taxonomy" id="49451"/>
    <lineage>
        <taxon>Eukaryota</taxon>
        <taxon>Viridiplantae</taxon>
        <taxon>Streptophyta</taxon>
        <taxon>Embryophyta</taxon>
        <taxon>Tracheophyta</taxon>
        <taxon>Spermatophyta</taxon>
        <taxon>Magnoliopsida</taxon>
        <taxon>eudicotyledons</taxon>
        <taxon>Gunneridae</taxon>
        <taxon>Pentapetalae</taxon>
        <taxon>asterids</taxon>
        <taxon>lamiids</taxon>
        <taxon>Solanales</taxon>
        <taxon>Solanaceae</taxon>
        <taxon>Nicotianoideae</taxon>
        <taxon>Nicotianeae</taxon>
        <taxon>Nicotiana</taxon>
    </lineage>
</organism>
<dbReference type="Gramene" id="OIT35030">
    <property type="protein sequence ID" value="OIT35030"/>
    <property type="gene ID" value="A4A49_05885"/>
</dbReference>
<protein>
    <submittedName>
        <fullName evidence="1">Uncharacterized protein</fullName>
    </submittedName>
</protein>
<keyword evidence="2" id="KW-1185">Reference proteome</keyword>
<comment type="caution">
    <text evidence="1">The sequence shown here is derived from an EMBL/GenBank/DDBJ whole genome shotgun (WGS) entry which is preliminary data.</text>
</comment>
<sequence length="69" mass="8118">MENFQGIMGKLGRQCYAVFCLWVLLISVAVAHYSSFADQESNDQSRHERTRRRLQAVQTANRIRDEFRI</sequence>
<dbReference type="EMBL" id="MJEQ01000619">
    <property type="protein sequence ID" value="OIT35030.1"/>
    <property type="molecule type" value="Genomic_DNA"/>
</dbReference>
<dbReference type="Proteomes" id="UP000187609">
    <property type="component" value="Unassembled WGS sequence"/>
</dbReference>
<proteinExistence type="predicted"/>
<dbReference type="AlphaFoldDB" id="A0A314L0B3"/>
<reference evidence="1" key="1">
    <citation type="submission" date="2016-11" db="EMBL/GenBank/DDBJ databases">
        <title>The genome of Nicotiana attenuata.</title>
        <authorList>
            <person name="Xu S."/>
            <person name="Brockmoeller T."/>
            <person name="Gaquerel E."/>
            <person name="Navarro A."/>
            <person name="Kuhl H."/>
            <person name="Gase K."/>
            <person name="Ling Z."/>
            <person name="Zhou W."/>
            <person name="Kreitzer C."/>
            <person name="Stanke M."/>
            <person name="Tang H."/>
            <person name="Lyons E."/>
            <person name="Pandey P."/>
            <person name="Pandey S.P."/>
            <person name="Timmermann B."/>
            <person name="Baldwin I.T."/>
        </authorList>
    </citation>
    <scope>NUCLEOTIDE SEQUENCE [LARGE SCALE GENOMIC DNA]</scope>
    <source>
        <strain evidence="1">UT</strain>
    </source>
</reference>
<evidence type="ECO:0000313" key="2">
    <source>
        <dbReference type="Proteomes" id="UP000187609"/>
    </source>
</evidence>
<name>A0A314L0B3_NICAT</name>
<accession>A0A314L0B3</accession>